<feature type="domain" description="HTH marR-type" evidence="1">
    <location>
        <begin position="13"/>
        <end position="149"/>
    </location>
</feature>
<dbReference type="PANTHER" id="PTHR33164:SF99">
    <property type="entry name" value="MARR FAMILY REGULATORY PROTEIN"/>
    <property type="match status" value="1"/>
</dbReference>
<evidence type="ECO:0000259" key="1">
    <source>
        <dbReference type="PROSITE" id="PS50995"/>
    </source>
</evidence>
<dbReference type="GO" id="GO:0006950">
    <property type="term" value="P:response to stress"/>
    <property type="evidence" value="ECO:0007669"/>
    <property type="project" value="TreeGrafter"/>
</dbReference>
<proteinExistence type="predicted"/>
<dbReference type="SUPFAM" id="SSF46785">
    <property type="entry name" value="Winged helix' DNA-binding domain"/>
    <property type="match status" value="1"/>
</dbReference>
<dbReference type="Pfam" id="PF12802">
    <property type="entry name" value="MarR_2"/>
    <property type="match status" value="1"/>
</dbReference>
<gene>
    <name evidence="2" type="ORF">AQJ46_00760</name>
</gene>
<dbReference type="InterPro" id="IPR000835">
    <property type="entry name" value="HTH_MarR-typ"/>
</dbReference>
<dbReference type="InterPro" id="IPR039422">
    <property type="entry name" value="MarR/SlyA-like"/>
</dbReference>
<accession>A0A101SI98</accession>
<dbReference type="SMART" id="SM00347">
    <property type="entry name" value="HTH_MARR"/>
    <property type="match status" value="1"/>
</dbReference>
<dbReference type="RefSeq" id="WP_059203696.1">
    <property type="nucleotide sequence ID" value="NZ_KQ948656.1"/>
</dbReference>
<dbReference type="Gene3D" id="1.10.10.10">
    <property type="entry name" value="Winged helix-like DNA-binding domain superfamily/Winged helix DNA-binding domain"/>
    <property type="match status" value="1"/>
</dbReference>
<dbReference type="AlphaFoldDB" id="A0A101SI98"/>
<dbReference type="PROSITE" id="PS50995">
    <property type="entry name" value="HTH_MARR_2"/>
    <property type="match status" value="1"/>
</dbReference>
<dbReference type="InterPro" id="IPR036390">
    <property type="entry name" value="WH_DNA-bd_sf"/>
</dbReference>
<name>A0A101SI98_9ACTN</name>
<dbReference type="Proteomes" id="UP000053669">
    <property type="component" value="Unassembled WGS sequence"/>
</dbReference>
<dbReference type="GO" id="GO:0003700">
    <property type="term" value="F:DNA-binding transcription factor activity"/>
    <property type="evidence" value="ECO:0007669"/>
    <property type="project" value="InterPro"/>
</dbReference>
<dbReference type="PANTHER" id="PTHR33164">
    <property type="entry name" value="TRANSCRIPTIONAL REGULATOR, MARR FAMILY"/>
    <property type="match status" value="1"/>
</dbReference>
<organism evidence="2 3">
    <name type="scientific">Streptomyces canus</name>
    <dbReference type="NCBI Taxonomy" id="58343"/>
    <lineage>
        <taxon>Bacteria</taxon>
        <taxon>Bacillati</taxon>
        <taxon>Actinomycetota</taxon>
        <taxon>Actinomycetes</taxon>
        <taxon>Kitasatosporales</taxon>
        <taxon>Streptomycetaceae</taxon>
        <taxon>Streptomyces</taxon>
        <taxon>Streptomyces aurantiacus group</taxon>
    </lineage>
</organism>
<dbReference type="STRING" id="58343.AQJ46_00760"/>
<dbReference type="EMBL" id="LMWU01000001">
    <property type="protein sequence ID" value="KUN74153.1"/>
    <property type="molecule type" value="Genomic_DNA"/>
</dbReference>
<reference evidence="2 3" key="1">
    <citation type="submission" date="2015-10" db="EMBL/GenBank/DDBJ databases">
        <title>Draft genome sequence of Streptomyces canus DSM 40017, type strain for the species Streptomyces canus.</title>
        <authorList>
            <person name="Ruckert C."/>
            <person name="Winkler A."/>
            <person name="Kalinowski J."/>
            <person name="Kampfer P."/>
            <person name="Glaeser S."/>
        </authorList>
    </citation>
    <scope>NUCLEOTIDE SEQUENCE [LARGE SCALE GENOMIC DNA]</scope>
    <source>
        <strain evidence="2 3">DSM 40017</strain>
    </source>
</reference>
<protein>
    <submittedName>
        <fullName evidence="2">MarR family transcriptional regulator</fullName>
    </submittedName>
</protein>
<dbReference type="InterPro" id="IPR036388">
    <property type="entry name" value="WH-like_DNA-bd_sf"/>
</dbReference>
<evidence type="ECO:0000313" key="3">
    <source>
        <dbReference type="Proteomes" id="UP000053669"/>
    </source>
</evidence>
<sequence>MRDDDASALTDGERSLIRALRPAMAALMRDFDDDLQRFQRMSHAEYIALMFLSEAPEHTMRLSDLAELCQQSASAVGRTVKRLEAEGLVRRQQSVHDARSFNATLTEAGVARLEEAVPVHVASVRRHFFDQLEGVDLGKLALAFQRIAQKG</sequence>
<comment type="caution">
    <text evidence="2">The sequence shown here is derived from an EMBL/GenBank/DDBJ whole genome shotgun (WGS) entry which is preliminary data.</text>
</comment>
<evidence type="ECO:0000313" key="2">
    <source>
        <dbReference type="EMBL" id="KUN74153.1"/>
    </source>
</evidence>